<dbReference type="GO" id="GO:0030003">
    <property type="term" value="P:intracellular monoatomic cation homeostasis"/>
    <property type="evidence" value="ECO:0007669"/>
    <property type="project" value="TreeGrafter"/>
</dbReference>
<proteinExistence type="inferred from homology"/>
<dbReference type="InterPro" id="IPR003689">
    <property type="entry name" value="ZIP"/>
</dbReference>
<protein>
    <submittedName>
        <fullName evidence="10">Zinc transporter ZIP10</fullName>
    </submittedName>
</protein>
<comment type="subcellular location">
    <subcellularLocation>
        <location evidence="1">Membrane</location>
        <topology evidence="1">Multi-pass membrane protein</topology>
    </subcellularLocation>
</comment>
<evidence type="ECO:0000256" key="1">
    <source>
        <dbReference type="ARBA" id="ARBA00004141"/>
    </source>
</evidence>
<keyword evidence="5 7" id="KW-0472">Membrane</keyword>
<dbReference type="Pfam" id="PF02535">
    <property type="entry name" value="Zip"/>
    <property type="match status" value="1"/>
</dbReference>
<feature type="transmembrane region" description="Helical" evidence="7">
    <location>
        <begin position="138"/>
        <end position="162"/>
    </location>
</feature>
<dbReference type="PANTHER" id="PTHR12191:SF37">
    <property type="entry name" value="ZINC TRANSPORTER FOI"/>
    <property type="match status" value="1"/>
</dbReference>
<evidence type="ECO:0000313" key="9">
    <source>
        <dbReference type="Proteomes" id="UP000275846"/>
    </source>
</evidence>
<evidence type="ECO:0000256" key="5">
    <source>
        <dbReference type="ARBA" id="ARBA00023136"/>
    </source>
</evidence>
<dbReference type="Proteomes" id="UP000275846">
    <property type="component" value="Unassembled WGS sequence"/>
</dbReference>
<dbReference type="OrthoDB" id="200954at2759"/>
<evidence type="ECO:0000256" key="4">
    <source>
        <dbReference type="ARBA" id="ARBA00022989"/>
    </source>
</evidence>
<feature type="compositionally biased region" description="Polar residues" evidence="6">
    <location>
        <begin position="359"/>
        <end position="368"/>
    </location>
</feature>
<evidence type="ECO:0000256" key="6">
    <source>
        <dbReference type="SAM" id="MobiDB-lite"/>
    </source>
</evidence>
<evidence type="ECO:0000313" key="8">
    <source>
        <dbReference type="EMBL" id="VDL98466.1"/>
    </source>
</evidence>
<dbReference type="GO" id="GO:0005385">
    <property type="term" value="F:zinc ion transmembrane transporter activity"/>
    <property type="evidence" value="ECO:0007669"/>
    <property type="project" value="TreeGrafter"/>
</dbReference>
<dbReference type="WBParaSite" id="SSLN_0001253201-mRNA-1">
    <property type="protein sequence ID" value="SSLN_0001253201-mRNA-1"/>
    <property type="gene ID" value="SSLN_0001253201"/>
</dbReference>
<name>A0A183T6I3_SCHSO</name>
<organism evidence="10">
    <name type="scientific">Schistocephalus solidus</name>
    <name type="common">Tapeworm</name>
    <dbReference type="NCBI Taxonomy" id="70667"/>
    <lineage>
        <taxon>Eukaryota</taxon>
        <taxon>Metazoa</taxon>
        <taxon>Spiralia</taxon>
        <taxon>Lophotrochozoa</taxon>
        <taxon>Platyhelminthes</taxon>
        <taxon>Cestoda</taxon>
        <taxon>Eucestoda</taxon>
        <taxon>Diphyllobothriidea</taxon>
        <taxon>Diphyllobothriidae</taxon>
        <taxon>Schistocephalus</taxon>
    </lineage>
</organism>
<dbReference type="STRING" id="70667.A0A183T6I3"/>
<evidence type="ECO:0000313" key="10">
    <source>
        <dbReference type="WBParaSite" id="SSLN_0001253201-mRNA-1"/>
    </source>
</evidence>
<feature type="compositionally biased region" description="Polar residues" evidence="6">
    <location>
        <begin position="378"/>
        <end position="387"/>
    </location>
</feature>
<keyword evidence="3 7" id="KW-0812">Transmembrane</keyword>
<evidence type="ECO:0000256" key="2">
    <source>
        <dbReference type="ARBA" id="ARBA00006939"/>
    </source>
</evidence>
<gene>
    <name evidence="8" type="ORF">SSLN_LOCUS12081</name>
</gene>
<dbReference type="AlphaFoldDB" id="A0A183T6I3"/>
<dbReference type="InterPro" id="IPR050799">
    <property type="entry name" value="ZIP_Transporter"/>
</dbReference>
<dbReference type="GO" id="GO:0005886">
    <property type="term" value="C:plasma membrane"/>
    <property type="evidence" value="ECO:0007669"/>
    <property type="project" value="TreeGrafter"/>
</dbReference>
<evidence type="ECO:0000256" key="7">
    <source>
        <dbReference type="SAM" id="Phobius"/>
    </source>
</evidence>
<keyword evidence="4 7" id="KW-1133">Transmembrane helix</keyword>
<dbReference type="PANTHER" id="PTHR12191">
    <property type="entry name" value="SOLUTE CARRIER FAMILY 39"/>
    <property type="match status" value="1"/>
</dbReference>
<keyword evidence="9" id="KW-1185">Reference proteome</keyword>
<reference evidence="10" key="1">
    <citation type="submission" date="2016-06" db="UniProtKB">
        <authorList>
            <consortium name="WormBaseParasite"/>
        </authorList>
    </citation>
    <scope>IDENTIFICATION</scope>
</reference>
<feature type="region of interest" description="Disordered" evidence="6">
    <location>
        <begin position="359"/>
        <end position="408"/>
    </location>
</feature>
<reference evidence="8 9" key="2">
    <citation type="submission" date="2018-11" db="EMBL/GenBank/DDBJ databases">
        <authorList>
            <consortium name="Pathogen Informatics"/>
        </authorList>
    </citation>
    <scope>NUCLEOTIDE SEQUENCE [LARGE SCALE GENOMIC DNA]</scope>
    <source>
        <strain evidence="8 9">NST_G2</strain>
    </source>
</reference>
<dbReference type="GO" id="GO:0140410">
    <property type="term" value="F:monoatomic cation:bicarbonate symporter activity"/>
    <property type="evidence" value="ECO:0007669"/>
    <property type="project" value="TreeGrafter"/>
</dbReference>
<feature type="transmembrane region" description="Helical" evidence="7">
    <location>
        <begin position="92"/>
        <end position="110"/>
    </location>
</feature>
<accession>A0A183T6I3</accession>
<dbReference type="GO" id="GO:0071578">
    <property type="term" value="P:zinc ion import across plasma membrane"/>
    <property type="evidence" value="ECO:0007669"/>
    <property type="project" value="TreeGrafter"/>
</dbReference>
<feature type="compositionally biased region" description="Polar residues" evidence="6">
    <location>
        <begin position="215"/>
        <end position="235"/>
    </location>
</feature>
<dbReference type="EMBL" id="UYSU01037015">
    <property type="protein sequence ID" value="VDL98466.1"/>
    <property type="molecule type" value="Genomic_DNA"/>
</dbReference>
<feature type="transmembrane region" description="Helical" evidence="7">
    <location>
        <begin position="56"/>
        <end position="80"/>
    </location>
</feature>
<sequence length="408" mass="44016">MLDCFPTKNILNESIGIAEFHQLMPTLLYYLDRHECEKVQEEFHGKVSVPRKDWKVWSASVGAVLVISLSGLMVVALVPLMSRNVYNVVTQFLIALSVGSLIGDSFLHLIPHALLSHGDDESNGHSHDAASMDEHDSFVWKALIVLLGIYAFFITERLTILFQNSASNRKLKRNQPSLMGQPKVVAFSNGGMQVIPPQLPTSEQPSSKCGDKAASTVNSSGVGTTNFKVPKSSGQVERKPVTPKHCTTDTCIDSGQECLSKSTDAGNVCSSDASITGNLYYDGNGLAASGLISDKHLCNKPPSRPLDNARCAEFLTSEVCNGNEVSESENHRDVNACNSSTALGENGFVMQSWNIRETNSNDINNSEAGNGGYEGQPNGKSPPNGSFNGRVRTAASLQASEDMPPFHP</sequence>
<comment type="similarity">
    <text evidence="2">Belongs to the ZIP transporter (TC 2.A.5) family.</text>
</comment>
<evidence type="ECO:0000256" key="3">
    <source>
        <dbReference type="ARBA" id="ARBA00022692"/>
    </source>
</evidence>
<feature type="region of interest" description="Disordered" evidence="6">
    <location>
        <begin position="200"/>
        <end position="240"/>
    </location>
</feature>